<dbReference type="AlphaFoldDB" id="A0AAN9K1H9"/>
<name>A0AAN9K1H9_CANGL</name>
<evidence type="ECO:0000313" key="1">
    <source>
        <dbReference type="EMBL" id="KAK7308131.1"/>
    </source>
</evidence>
<proteinExistence type="predicted"/>
<accession>A0AAN9K1H9</accession>
<dbReference type="EMBL" id="JAYMYQ010000010">
    <property type="protein sequence ID" value="KAK7308131.1"/>
    <property type="molecule type" value="Genomic_DNA"/>
</dbReference>
<reference evidence="1 2" key="1">
    <citation type="submission" date="2024-01" db="EMBL/GenBank/DDBJ databases">
        <title>The genomes of 5 underutilized Papilionoideae crops provide insights into root nodulation and disease resistanc.</title>
        <authorList>
            <person name="Jiang F."/>
        </authorList>
    </citation>
    <scope>NUCLEOTIDE SEQUENCE [LARGE SCALE GENOMIC DNA]</scope>
    <source>
        <strain evidence="1">LVBAO_FW01</strain>
        <tissue evidence="1">Leaves</tissue>
    </source>
</reference>
<dbReference type="Proteomes" id="UP001367508">
    <property type="component" value="Unassembled WGS sequence"/>
</dbReference>
<organism evidence="1 2">
    <name type="scientific">Canavalia gladiata</name>
    <name type="common">Sword bean</name>
    <name type="synonym">Dolichos gladiatus</name>
    <dbReference type="NCBI Taxonomy" id="3824"/>
    <lineage>
        <taxon>Eukaryota</taxon>
        <taxon>Viridiplantae</taxon>
        <taxon>Streptophyta</taxon>
        <taxon>Embryophyta</taxon>
        <taxon>Tracheophyta</taxon>
        <taxon>Spermatophyta</taxon>
        <taxon>Magnoliopsida</taxon>
        <taxon>eudicotyledons</taxon>
        <taxon>Gunneridae</taxon>
        <taxon>Pentapetalae</taxon>
        <taxon>rosids</taxon>
        <taxon>fabids</taxon>
        <taxon>Fabales</taxon>
        <taxon>Fabaceae</taxon>
        <taxon>Papilionoideae</taxon>
        <taxon>50 kb inversion clade</taxon>
        <taxon>NPAAA clade</taxon>
        <taxon>indigoferoid/millettioid clade</taxon>
        <taxon>Phaseoleae</taxon>
        <taxon>Canavalia</taxon>
    </lineage>
</organism>
<gene>
    <name evidence="1" type="ORF">VNO77_41728</name>
</gene>
<evidence type="ECO:0000313" key="2">
    <source>
        <dbReference type="Proteomes" id="UP001367508"/>
    </source>
</evidence>
<keyword evidence="2" id="KW-1185">Reference proteome</keyword>
<protein>
    <submittedName>
        <fullName evidence="1">Uncharacterized protein</fullName>
    </submittedName>
</protein>
<sequence length="122" mass="13257">MPTPKMNGPKRDESQAQSRVFFPNLDQGVNHLRGSLDRGLWRTDLEQVARQLDGLIGGGDGRKRKGLRLICSLVTTSVKLTSPLFLVLINGTGLSLLSCMWCEVKSNVALVVVVAATVVLLL</sequence>
<comment type="caution">
    <text evidence="1">The sequence shown here is derived from an EMBL/GenBank/DDBJ whole genome shotgun (WGS) entry which is preliminary data.</text>
</comment>